<evidence type="ECO:0000313" key="2">
    <source>
        <dbReference type="Proteomes" id="UP000778864"/>
    </source>
</evidence>
<evidence type="ECO:0000313" key="1">
    <source>
        <dbReference type="EMBL" id="MBS4894005.1"/>
    </source>
</evidence>
<organism evidence="1 2">
    <name type="scientific">Veillonella parvula</name>
    <name type="common">Staphylococcus parvulus</name>
    <dbReference type="NCBI Taxonomy" id="29466"/>
    <lineage>
        <taxon>Bacteria</taxon>
        <taxon>Bacillati</taxon>
        <taxon>Bacillota</taxon>
        <taxon>Negativicutes</taxon>
        <taxon>Veillonellales</taxon>
        <taxon>Veillonellaceae</taxon>
        <taxon>Veillonella</taxon>
    </lineage>
</organism>
<dbReference type="EMBL" id="JAGZMU010000008">
    <property type="protein sequence ID" value="MBS4894005.1"/>
    <property type="molecule type" value="Genomic_DNA"/>
</dbReference>
<comment type="caution">
    <text evidence="1">The sequence shown here is derived from an EMBL/GenBank/DDBJ whole genome shotgun (WGS) entry which is preliminary data.</text>
</comment>
<dbReference type="Proteomes" id="UP000778864">
    <property type="component" value="Unassembled WGS sequence"/>
</dbReference>
<gene>
    <name evidence="1" type="ORF">KHZ90_09580</name>
</gene>
<proteinExistence type="predicted"/>
<accession>A0A942WXH5</accession>
<sequence>MNFSEFRYLIDWSQANKFQKVNYIDDDRCNVGYLLHYSNITNIAKIITQNEKIVLATRCYIDSLDEINKECLIEVDNAFKQNILKTLEMDINFQYIKKEKLK</sequence>
<reference evidence="1" key="1">
    <citation type="submission" date="2021-02" db="EMBL/GenBank/DDBJ databases">
        <title>Infant gut strain persistence is associated with maternal origin, phylogeny, and functional potential including surface adhesion and iron acquisition.</title>
        <authorList>
            <person name="Lou Y.C."/>
        </authorList>
    </citation>
    <scope>NUCLEOTIDE SEQUENCE</scope>
    <source>
        <strain evidence="1">L3_108_031G1_dasL3_108_031G1_concoct_20</strain>
    </source>
</reference>
<name>A0A942WXH5_VEIPA</name>
<dbReference type="AlphaFoldDB" id="A0A942WXH5"/>
<protein>
    <submittedName>
        <fullName evidence="1">Uncharacterized protein</fullName>
    </submittedName>
</protein>
<dbReference type="RefSeq" id="WP_278468429.1">
    <property type="nucleotide sequence ID" value="NZ_JAGZMU010000008.1"/>
</dbReference>